<accession>A0AAE1IGY3</accession>
<sequence>MTDFAIGVVSQGIHVCSVIATYIGTLKDRDEDLASIDRQAQGLESVFRTLRESLTQGSLDPSTLPAAAQVLSSMQTCEAELNSLKQLAARFSDSLSPNARPQDKIKQQVKKLKYPIQKPDFCRIQKSLGAVKETLDLALQNLELSYSCLATSKLGKLEAASQQASSSLAALDSDISTLHTKLDDLLDRLQQNNTAGAAALDEADPRVAIYKLAYKPSNLAALCAGLEKYSENAISTNNVLQTAPIAEASSCTCRRRIVRRTKRISWLPWDFWDDEILRFEHYKGCKNFRSNGDERSRTRRLRVTSLIKNAVIITLYTSTGAGGQSLGANFEYRATVDRMVSPAFRVISVLEECVGMIRYMQKAQRAKDQAQWENLALSASQKLECLFRLGKASAKDVDSCNQSLLHAVAEVSSDMIYIMLGNNEIGEAYCLPIAHLATFLVKRQVSASLLDLQGRQALNIAIPRPSSGPLVEAFYPYDADIHGSYRSHFIHDLRPQELAQTFNYYATMLRVVDVIAYASKHCKIQLAKSLLQRRQKLKLIAQQSLSPIETDSFSLHRPVVLDIYAMQIDYILRERGYIGFGPLATYVEDDTVKNSPNQHNRSIYHELSTAEDANIYFNLGFYDITNFQVLIKRWKPTMDWSDHSISLPFVKWLLDHDAPICEWIQHWSPPWTGYIADAFILAILGDEGPRNRCACKGDEELVRELEERMLMDDSVDNCICRCSLRGCTPFVVRLKHMILVDGEIDIATSFTTYLKEYGNTLRREQYYAAIRFTTFNALGIAHTCRCKKGLWGPQRLDAEEIAEIQDEYAGLLELLESLIEEFETHASGTFDAATDGPDSMITFWNGYWVRRMSEVHSELSRAGEASKAAAEDVGVVWGPQPEREPYEDDEWIGWDYYFQKIQEIE</sequence>
<evidence type="ECO:0008006" key="3">
    <source>
        <dbReference type="Google" id="ProtNLM"/>
    </source>
</evidence>
<keyword evidence="2" id="KW-1185">Reference proteome</keyword>
<dbReference type="EMBL" id="JAWRVG010000014">
    <property type="protein sequence ID" value="KAK4075501.1"/>
    <property type="molecule type" value="Genomic_DNA"/>
</dbReference>
<dbReference type="Proteomes" id="UP001273209">
    <property type="component" value="Unassembled WGS sequence"/>
</dbReference>
<reference evidence="1" key="1">
    <citation type="submission" date="2023-11" db="EMBL/GenBank/DDBJ databases">
        <title>The genome sequences of three competitors of mushroom-forming fungi.</title>
        <authorList>
            <person name="Beijen E."/>
            <person name="Ohm R.A."/>
        </authorList>
    </citation>
    <scope>NUCLEOTIDE SEQUENCE</scope>
    <source>
        <strain evidence="1">CBS 100526</strain>
    </source>
</reference>
<proteinExistence type="predicted"/>
<dbReference type="RefSeq" id="XP_062756639.1">
    <property type="nucleotide sequence ID" value="XM_062899046.1"/>
</dbReference>
<comment type="caution">
    <text evidence="1">The sequence shown here is derived from an EMBL/GenBank/DDBJ whole genome shotgun (WGS) entry which is preliminary data.</text>
</comment>
<evidence type="ECO:0000313" key="1">
    <source>
        <dbReference type="EMBL" id="KAK4075501.1"/>
    </source>
</evidence>
<evidence type="ECO:0000313" key="2">
    <source>
        <dbReference type="Proteomes" id="UP001273209"/>
    </source>
</evidence>
<protein>
    <recommendedName>
        <fullName evidence="3">Fungal N-terminal domain-containing protein</fullName>
    </recommendedName>
</protein>
<dbReference type="GeneID" id="87918951"/>
<gene>
    <name evidence="1" type="ORF">Triagg1_4622</name>
</gene>
<dbReference type="AlphaFoldDB" id="A0AAE1IGY3"/>
<name>A0AAE1IGY3_9HYPO</name>
<organism evidence="1 2">
    <name type="scientific">Trichoderma aggressivum f. europaeum</name>
    <dbReference type="NCBI Taxonomy" id="173218"/>
    <lineage>
        <taxon>Eukaryota</taxon>
        <taxon>Fungi</taxon>
        <taxon>Dikarya</taxon>
        <taxon>Ascomycota</taxon>
        <taxon>Pezizomycotina</taxon>
        <taxon>Sordariomycetes</taxon>
        <taxon>Hypocreomycetidae</taxon>
        <taxon>Hypocreales</taxon>
        <taxon>Hypocreaceae</taxon>
        <taxon>Trichoderma</taxon>
    </lineage>
</organism>